<dbReference type="PROSITE" id="PS50901">
    <property type="entry name" value="FTSK"/>
    <property type="match status" value="1"/>
</dbReference>
<dbReference type="PANTHER" id="PTHR22683">
    <property type="entry name" value="SPORULATION PROTEIN RELATED"/>
    <property type="match status" value="1"/>
</dbReference>
<keyword evidence="2 3" id="KW-0067">ATP-binding</keyword>
<dbReference type="Pfam" id="PF01580">
    <property type="entry name" value="FtsK_SpoIIIE"/>
    <property type="match status" value="1"/>
</dbReference>
<reference evidence="5 6" key="1">
    <citation type="submission" date="2018-06" db="EMBL/GenBank/DDBJ databases">
        <title>Comparative genomics of Brasilonema spp. strains.</title>
        <authorList>
            <person name="Alvarenga D.O."/>
            <person name="Fiore M.F."/>
            <person name="Varani A.M."/>
        </authorList>
    </citation>
    <scope>NUCLEOTIDE SEQUENCE [LARGE SCALE GENOMIC DNA]</scope>
    <source>
        <strain evidence="5 6">CENA114</strain>
    </source>
</reference>
<dbReference type="Gene3D" id="3.40.50.300">
    <property type="entry name" value="P-loop containing nucleotide triphosphate hydrolases"/>
    <property type="match status" value="1"/>
</dbReference>
<dbReference type="InterPro" id="IPR002543">
    <property type="entry name" value="FtsK_dom"/>
</dbReference>
<gene>
    <name evidence="5" type="ORF">DP114_27015</name>
</gene>
<keyword evidence="6" id="KW-1185">Reference proteome</keyword>
<keyword evidence="1 3" id="KW-0547">Nucleotide-binding</keyword>
<evidence type="ECO:0000259" key="4">
    <source>
        <dbReference type="PROSITE" id="PS50901"/>
    </source>
</evidence>
<dbReference type="AlphaFoldDB" id="A0A856MKI5"/>
<evidence type="ECO:0000313" key="5">
    <source>
        <dbReference type="EMBL" id="QDL11062.1"/>
    </source>
</evidence>
<evidence type="ECO:0000256" key="3">
    <source>
        <dbReference type="PROSITE-ProRule" id="PRU00289"/>
    </source>
</evidence>
<organism evidence="5 6">
    <name type="scientific">Brasilonema sennae CENA114</name>
    <dbReference type="NCBI Taxonomy" id="415709"/>
    <lineage>
        <taxon>Bacteria</taxon>
        <taxon>Bacillati</taxon>
        <taxon>Cyanobacteriota</taxon>
        <taxon>Cyanophyceae</taxon>
        <taxon>Nostocales</taxon>
        <taxon>Scytonemataceae</taxon>
        <taxon>Brasilonema</taxon>
        <taxon>Bromeliae group (in: Brasilonema)</taxon>
    </lineage>
</organism>
<dbReference type="SUPFAM" id="SSF52540">
    <property type="entry name" value="P-loop containing nucleoside triphosphate hydrolases"/>
    <property type="match status" value="1"/>
</dbReference>
<dbReference type="KEGG" id="bsen:DP114_27015"/>
<dbReference type="EMBL" id="CP030118">
    <property type="protein sequence ID" value="QDL11062.1"/>
    <property type="molecule type" value="Genomic_DNA"/>
</dbReference>
<dbReference type="GO" id="GO:0005524">
    <property type="term" value="F:ATP binding"/>
    <property type="evidence" value="ECO:0007669"/>
    <property type="project" value="UniProtKB-UniRule"/>
</dbReference>
<feature type="domain" description="FtsK" evidence="4">
    <location>
        <begin position="440"/>
        <end position="626"/>
    </location>
</feature>
<protein>
    <recommendedName>
        <fullName evidence="4">FtsK domain-containing protein</fullName>
    </recommendedName>
</protein>
<dbReference type="PANTHER" id="PTHR22683:SF41">
    <property type="entry name" value="DNA TRANSLOCASE FTSK"/>
    <property type="match status" value="1"/>
</dbReference>
<dbReference type="Proteomes" id="UP000503129">
    <property type="component" value="Chromosome"/>
</dbReference>
<sequence length="682" mass="78104">MKRSVFSVKVVELPNHNSHKFTKQYGTSTNKLVINSQRELLLHWLSLNNVHNSTLSIRYFHNPEESSEQQLKLYLIANYSANDFHNLQQARDEIASFFEVGNLSTFYKFELLQKELSQIHDFKWVSHIGEVIKPEIFNLQGYYLPYLFEANQDNNMLAVCDVLHRLKEKFLLEITLQVCQSSEDRETWVNALSQMVAQLQLLTTKSKDGFIDTALKTYKQYQESYVNRNLFKYSIKALAETRSNIRTVLMTLVQSATKSNSYGEQDYIEIVSRDRDEQKFLETLRATENVDISTAVERKSWEGDFGEKYIRQPMKPKLSNDLGDGSTNIYSNSFNSANFGHPALPSSGGAIIRTGASAITQSSNNSRRLPLAQIKDLKPLHRLATLEEISGFFRLVIPGNTPVPGMATTRLAYSTAEEIFNNYKHLMTKDEYIVGLDDEDNPVISSWSEIPHRLVAGVSGAGKSNFLKWIIFQFLYVNPKRRIYIADFGGVDFQWLNHMKVNVEIETTPENCPNLVEKIHQQEYERRLQLMQEYGVSNLKELQEEGVEIDRTLWIIDEAADIADVSSKLRDTIEKRLKEYARKGRKFGIHIIYCTQRPTTEVITKQVTDQCEEKVVFRVSPDASYRILEDASAGDISKDAKGRAYLSGYSGAKFVNTPLIKMPIGSKVKISDTLWANIHVKK</sequence>
<dbReference type="RefSeq" id="WP_171977564.1">
    <property type="nucleotide sequence ID" value="NZ_CAWOXK010000001.1"/>
</dbReference>
<evidence type="ECO:0000256" key="2">
    <source>
        <dbReference type="ARBA" id="ARBA00022840"/>
    </source>
</evidence>
<accession>A0A856MKI5</accession>
<dbReference type="InterPro" id="IPR050206">
    <property type="entry name" value="FtsK/SpoIIIE/SftA"/>
</dbReference>
<dbReference type="GO" id="GO:0003677">
    <property type="term" value="F:DNA binding"/>
    <property type="evidence" value="ECO:0007669"/>
    <property type="project" value="InterPro"/>
</dbReference>
<feature type="binding site" evidence="3">
    <location>
        <begin position="457"/>
        <end position="464"/>
    </location>
    <ligand>
        <name>ATP</name>
        <dbReference type="ChEBI" id="CHEBI:30616"/>
    </ligand>
</feature>
<dbReference type="InterPro" id="IPR027417">
    <property type="entry name" value="P-loop_NTPase"/>
</dbReference>
<name>A0A856MKI5_9CYAN</name>
<evidence type="ECO:0000313" key="6">
    <source>
        <dbReference type="Proteomes" id="UP000503129"/>
    </source>
</evidence>
<proteinExistence type="predicted"/>
<evidence type="ECO:0000256" key="1">
    <source>
        <dbReference type="ARBA" id="ARBA00022741"/>
    </source>
</evidence>